<reference evidence="20" key="3">
    <citation type="submission" date="2025-09" db="UniProtKB">
        <authorList>
            <consortium name="Ensembl"/>
        </authorList>
    </citation>
    <scope>IDENTIFICATION</scope>
</reference>
<dbReference type="PROSITE" id="PS01122">
    <property type="entry name" value="CASPASE_CYS"/>
    <property type="match status" value="1"/>
</dbReference>
<keyword evidence="21" id="KW-1185">Reference proteome</keyword>
<evidence type="ECO:0000259" key="19">
    <source>
        <dbReference type="PROSITE" id="PS50208"/>
    </source>
</evidence>
<dbReference type="eggNOG" id="KOG3573">
    <property type="taxonomic scope" value="Eukaryota"/>
</dbReference>
<dbReference type="PRINTS" id="PR00376">
    <property type="entry name" value="IL1BCENZYME"/>
</dbReference>
<dbReference type="GO" id="GO:0006915">
    <property type="term" value="P:apoptotic process"/>
    <property type="evidence" value="ECO:0000318"/>
    <property type="project" value="GO_Central"/>
</dbReference>
<keyword evidence="9" id="KW-0378">Hydrolase</keyword>
<dbReference type="InParanoid" id="W5MXT6"/>
<dbReference type="PROSITE" id="PS50168">
    <property type="entry name" value="DED"/>
    <property type="match status" value="2"/>
</dbReference>
<dbReference type="PROSITE" id="PS01121">
    <property type="entry name" value="CASPASE_HIS"/>
    <property type="match status" value="1"/>
</dbReference>
<evidence type="ECO:0000256" key="1">
    <source>
        <dbReference type="ARBA" id="ARBA00004123"/>
    </source>
</evidence>
<feature type="domain" description="Caspase family p10" evidence="18">
    <location>
        <begin position="450"/>
        <end position="539"/>
    </location>
</feature>
<organism evidence="20 21">
    <name type="scientific">Lepisosteus oculatus</name>
    <name type="common">Spotted gar</name>
    <dbReference type="NCBI Taxonomy" id="7918"/>
    <lineage>
        <taxon>Eukaryota</taxon>
        <taxon>Metazoa</taxon>
        <taxon>Chordata</taxon>
        <taxon>Craniata</taxon>
        <taxon>Vertebrata</taxon>
        <taxon>Euteleostomi</taxon>
        <taxon>Actinopterygii</taxon>
        <taxon>Neopterygii</taxon>
        <taxon>Holostei</taxon>
        <taxon>Semionotiformes</taxon>
        <taxon>Lepisosteidae</taxon>
        <taxon>Lepisosteus</taxon>
    </lineage>
</organism>
<feature type="domain" description="DED" evidence="17">
    <location>
        <begin position="5"/>
        <end position="82"/>
    </location>
</feature>
<evidence type="ECO:0000256" key="3">
    <source>
        <dbReference type="ARBA" id="ARBA00010134"/>
    </source>
</evidence>
<dbReference type="Ensembl" id="ENSLOCT00000013223.1">
    <property type="protein sequence ID" value="ENSLOCP00000013195.1"/>
    <property type="gene ID" value="ENSLOCG00000010772.1"/>
</dbReference>
<dbReference type="AlphaFoldDB" id="W5MXT6"/>
<name>W5MXT6_LEPOC</name>
<dbReference type="GO" id="GO:0006508">
    <property type="term" value="P:proteolysis"/>
    <property type="evidence" value="ECO:0007669"/>
    <property type="project" value="UniProtKB-KW"/>
</dbReference>
<dbReference type="InterPro" id="IPR001309">
    <property type="entry name" value="Pept_C14_p20"/>
</dbReference>
<reference evidence="21" key="1">
    <citation type="submission" date="2011-12" db="EMBL/GenBank/DDBJ databases">
        <title>The Draft Genome of Lepisosteus oculatus.</title>
        <authorList>
            <consortium name="The Broad Institute Genome Assembly &amp; Analysis Group"/>
            <consortium name="Computational R&amp;D Group"/>
            <consortium name="and Sequencing Platform"/>
            <person name="Di Palma F."/>
            <person name="Alfoldi J."/>
            <person name="Johnson J."/>
            <person name="Berlin A."/>
            <person name="Gnerre S."/>
            <person name="Jaffe D."/>
            <person name="MacCallum I."/>
            <person name="Young S."/>
            <person name="Walker B.J."/>
            <person name="Lander E.S."/>
            <person name="Lindblad-Toh K."/>
        </authorList>
    </citation>
    <scope>NUCLEOTIDE SEQUENCE [LARGE SCALE GENOMIC DNA]</scope>
</reference>
<keyword evidence="4" id="KW-0963">Cytoplasm</keyword>
<comment type="catalytic activity">
    <reaction evidence="13">
        <text>Strict requirement for Asp at position P1 and has a preferred cleavage sequence of (Leu/Asp/Val)-Glu-Thr-Asp-|-(Gly/Ser/Ala).</text>
        <dbReference type="EC" id="3.4.22.61"/>
    </reaction>
</comment>
<proteinExistence type="inferred from homology"/>
<dbReference type="Gene3D" id="3.40.50.1460">
    <property type="match status" value="1"/>
</dbReference>
<dbReference type="CDD" id="cd00032">
    <property type="entry name" value="CASc"/>
    <property type="match status" value="1"/>
</dbReference>
<dbReference type="GO" id="GO:0005634">
    <property type="term" value="C:nucleus"/>
    <property type="evidence" value="ECO:0007669"/>
    <property type="project" value="UniProtKB-SubCell"/>
</dbReference>
<dbReference type="FunFam" id="3.40.50.1460:FF:000008">
    <property type="entry name" value="caspase-8 isoform X1"/>
    <property type="match status" value="1"/>
</dbReference>
<dbReference type="SUPFAM" id="SSF52129">
    <property type="entry name" value="Caspase-like"/>
    <property type="match status" value="1"/>
</dbReference>
<accession>W5MXT6</accession>
<keyword evidence="7" id="KW-0053">Apoptosis</keyword>
<dbReference type="GO" id="GO:0043525">
    <property type="term" value="P:positive regulation of neuron apoptotic process"/>
    <property type="evidence" value="ECO:0000318"/>
    <property type="project" value="GO_Central"/>
</dbReference>
<dbReference type="Pfam" id="PF01335">
    <property type="entry name" value="DED"/>
    <property type="match status" value="2"/>
</dbReference>
<reference evidence="20" key="2">
    <citation type="submission" date="2025-08" db="UniProtKB">
        <authorList>
            <consortium name="Ensembl"/>
        </authorList>
    </citation>
    <scope>IDENTIFICATION</scope>
</reference>
<dbReference type="InterPro" id="IPR016129">
    <property type="entry name" value="Caspase_his_AS"/>
</dbReference>
<evidence type="ECO:0000256" key="8">
    <source>
        <dbReference type="ARBA" id="ARBA00022737"/>
    </source>
</evidence>
<dbReference type="GO" id="GO:0005737">
    <property type="term" value="C:cytoplasm"/>
    <property type="evidence" value="ECO:0000318"/>
    <property type="project" value="GO_Central"/>
</dbReference>
<evidence type="ECO:0000256" key="13">
    <source>
        <dbReference type="ARBA" id="ARBA00051626"/>
    </source>
</evidence>
<evidence type="ECO:0000256" key="6">
    <source>
        <dbReference type="ARBA" id="ARBA00022670"/>
    </source>
</evidence>
<dbReference type="SUPFAM" id="SSF47986">
    <property type="entry name" value="DEATH domain"/>
    <property type="match status" value="2"/>
</dbReference>
<keyword evidence="5" id="KW-0597">Phosphoprotein</keyword>
<dbReference type="EMBL" id="AHAT01034438">
    <property type="status" value="NOT_ANNOTATED_CDS"/>
    <property type="molecule type" value="Genomic_DNA"/>
</dbReference>
<dbReference type="GeneTree" id="ENSGT00940000160319"/>
<dbReference type="InterPro" id="IPR029030">
    <property type="entry name" value="Caspase-like_dom_sf"/>
</dbReference>
<comment type="subcellular location">
    <subcellularLocation>
        <location evidence="2">Cytoplasm</location>
    </subcellularLocation>
    <subcellularLocation>
        <location evidence="1">Nucleus</location>
    </subcellularLocation>
</comment>
<feature type="domain" description="DED" evidence="17">
    <location>
        <begin position="99"/>
        <end position="176"/>
    </location>
</feature>
<dbReference type="Proteomes" id="UP000018468">
    <property type="component" value="Linkage group LG12"/>
</dbReference>
<keyword evidence="8" id="KW-0677">Repeat</keyword>
<evidence type="ECO:0000256" key="2">
    <source>
        <dbReference type="ARBA" id="ARBA00004496"/>
    </source>
</evidence>
<evidence type="ECO:0000256" key="5">
    <source>
        <dbReference type="ARBA" id="ARBA00022553"/>
    </source>
</evidence>
<feature type="domain" description="Caspase family p20" evidence="19">
    <location>
        <begin position="294"/>
        <end position="427"/>
    </location>
</feature>
<dbReference type="PROSITE" id="PS50208">
    <property type="entry name" value="CASPASE_P20"/>
    <property type="match status" value="1"/>
</dbReference>
<dbReference type="EC" id="3.4.22.61" evidence="14"/>
<evidence type="ECO:0000256" key="7">
    <source>
        <dbReference type="ARBA" id="ARBA00022703"/>
    </source>
</evidence>
<dbReference type="InterPro" id="IPR011029">
    <property type="entry name" value="DEATH-like_dom_sf"/>
</dbReference>
<dbReference type="FunFam" id="1.10.533.10:FF:000016">
    <property type="entry name" value="CASP8 and FADD-like apoptosis regulator"/>
    <property type="match status" value="1"/>
</dbReference>
<evidence type="ECO:0000256" key="10">
    <source>
        <dbReference type="ARBA" id="ARBA00022807"/>
    </source>
</evidence>
<dbReference type="Bgee" id="ENSLOCG00000010772">
    <property type="expression patterns" value="Expressed in intestine and 12 other cell types or tissues"/>
</dbReference>
<keyword evidence="11" id="KW-0865">Zymogen</keyword>
<dbReference type="InterPro" id="IPR015917">
    <property type="entry name" value="Pept_C14A"/>
</dbReference>
<evidence type="ECO:0000259" key="18">
    <source>
        <dbReference type="PROSITE" id="PS50207"/>
    </source>
</evidence>
<evidence type="ECO:0000313" key="21">
    <source>
        <dbReference type="Proteomes" id="UP000018468"/>
    </source>
</evidence>
<evidence type="ECO:0000256" key="15">
    <source>
        <dbReference type="ARBA" id="ARBA00068172"/>
    </source>
</evidence>
<dbReference type="GO" id="GO:0051604">
    <property type="term" value="P:protein maturation"/>
    <property type="evidence" value="ECO:0007669"/>
    <property type="project" value="UniProtKB-ARBA"/>
</dbReference>
<dbReference type="GO" id="GO:0004197">
    <property type="term" value="F:cysteine-type endopeptidase activity"/>
    <property type="evidence" value="ECO:0000318"/>
    <property type="project" value="GO_Central"/>
</dbReference>
<keyword evidence="12" id="KW-0539">Nucleus</keyword>
<evidence type="ECO:0000313" key="20">
    <source>
        <dbReference type="Ensembl" id="ENSLOCP00000013195.1"/>
    </source>
</evidence>
<evidence type="ECO:0000256" key="9">
    <source>
        <dbReference type="ARBA" id="ARBA00022801"/>
    </source>
</evidence>
<dbReference type="OMA" id="CRDCISH"/>
<evidence type="ECO:0000256" key="12">
    <source>
        <dbReference type="ARBA" id="ARBA00023242"/>
    </source>
</evidence>
<dbReference type="InterPro" id="IPR033139">
    <property type="entry name" value="Caspase_cys_AS"/>
</dbReference>
<keyword evidence="10" id="KW-0788">Thiol protease</keyword>
<dbReference type="PANTHER" id="PTHR48169">
    <property type="entry name" value="DED DOMAIN-CONTAINING PROTEIN"/>
    <property type="match status" value="1"/>
</dbReference>
<dbReference type="GO" id="GO:0031265">
    <property type="term" value="C:CD95 death-inducing signaling complex"/>
    <property type="evidence" value="ECO:0000318"/>
    <property type="project" value="GO_Central"/>
</dbReference>
<evidence type="ECO:0000256" key="11">
    <source>
        <dbReference type="ARBA" id="ARBA00023145"/>
    </source>
</evidence>
<dbReference type="CDD" id="cd08334">
    <property type="entry name" value="DED_Caspase_8_10_r2"/>
    <property type="match status" value="1"/>
</dbReference>
<keyword evidence="6" id="KW-0645">Protease</keyword>
<sequence length="552" mass="63100">ISIMDFQKMLLKIDQCLSREEAETMVFLCKDLLEKDLSTITSASDLFTHLEQQGLLDSEDLFIVPELLFRTRHFSLLKKLKLTKTEVQDLLPRKGKISNYRQLLYDLSENITSADLKSVKFLLQNTLPRCKLEDDTSILKLFLEMEKQDHLDKNNLETLEQVIQIISPNLIRKIAKYKTDIGRCIRTFKTSFTGTEEILLLLKSMVQYNAIYSINIELGYELTKYKIPSEETGSHNQAEQLSSLDFRGLSVRSMWVSIVQNPRPSFASSSVNTNVESVPGDTVHLEVYEMNGEKRGYCLIINNYSFAESRNATGHDQKPFFDRKGTMVDAKKLTEVFEWLGFVTECIDDCSQRKIVETLQRYQQRDHGAMDCFVCCILSHGLKGVVYGVDGRKILIKEMTRKFSGVMCPSLRGKPKLFFIQACQGTAEQLAAPIEADSYDPDISTDAYVPKNCIPDDSDFLIGMATVEDYASYRDKLQGTWYIQSLCENLQLLVPRGEDLLSILTKVNMDVSKKSDKYGIKKQIPQPAYSLRKKLIFPHRQAPAPLQKLQKQ</sequence>
<dbReference type="InterPro" id="IPR001875">
    <property type="entry name" value="DED_dom"/>
</dbReference>
<dbReference type="HOGENOM" id="CLU_036904_4_2_1"/>
<evidence type="ECO:0000256" key="16">
    <source>
        <dbReference type="RuleBase" id="RU003971"/>
    </source>
</evidence>
<dbReference type="PROSITE" id="PS50207">
    <property type="entry name" value="CASPASE_P10"/>
    <property type="match status" value="1"/>
</dbReference>
<evidence type="ECO:0000259" key="17">
    <source>
        <dbReference type="PROSITE" id="PS50168"/>
    </source>
</evidence>
<comment type="similarity">
    <text evidence="3 16">Belongs to the peptidase C14A family.</text>
</comment>
<dbReference type="STRING" id="7918.ENSLOCP00000013195"/>
<dbReference type="Gene3D" id="1.10.533.10">
    <property type="entry name" value="Death Domain, Fas"/>
    <property type="match status" value="2"/>
</dbReference>
<protein>
    <recommendedName>
        <fullName evidence="15">Caspase-8</fullName>
        <ecNumber evidence="14">3.4.22.61</ecNumber>
    </recommendedName>
</protein>
<dbReference type="SMART" id="SM00115">
    <property type="entry name" value="CASc"/>
    <property type="match status" value="1"/>
</dbReference>
<dbReference type="SMART" id="SM00031">
    <property type="entry name" value="DED"/>
    <property type="match status" value="2"/>
</dbReference>
<evidence type="ECO:0000256" key="14">
    <source>
        <dbReference type="ARBA" id="ARBA00066479"/>
    </source>
</evidence>
<dbReference type="InterPro" id="IPR002138">
    <property type="entry name" value="Pept_C14_p10"/>
</dbReference>
<dbReference type="PANTHER" id="PTHR48169:SF7">
    <property type="entry name" value="CASPASE 10"/>
    <property type="match status" value="1"/>
</dbReference>
<evidence type="ECO:0000256" key="4">
    <source>
        <dbReference type="ARBA" id="ARBA00022490"/>
    </source>
</evidence>
<dbReference type="InterPro" id="IPR011600">
    <property type="entry name" value="Pept_C14_caspase"/>
</dbReference>
<dbReference type="Pfam" id="PF00656">
    <property type="entry name" value="Peptidase_C14"/>
    <property type="match status" value="1"/>
</dbReference>